<feature type="transmembrane region" description="Helical" evidence="1">
    <location>
        <begin position="81"/>
        <end position="106"/>
    </location>
</feature>
<keyword evidence="1" id="KW-0472">Membrane</keyword>
<keyword evidence="1" id="KW-0812">Transmembrane</keyword>
<dbReference type="HOGENOM" id="CLU_067692_2_0_3"/>
<dbReference type="KEGG" id="cyp:PCC8801_3055"/>
<feature type="transmembrane region" description="Helical" evidence="1">
    <location>
        <begin position="6"/>
        <end position="24"/>
    </location>
</feature>
<evidence type="ECO:0000313" key="2">
    <source>
        <dbReference type="EMBL" id="ACK67036.1"/>
    </source>
</evidence>
<gene>
    <name evidence="2" type="ordered locus">PCC8801_3055</name>
</gene>
<organism evidence="2 3">
    <name type="scientific">Rippkaea orientalis (strain PCC 8801 / RF-1)</name>
    <name type="common">Cyanothece sp. (strain PCC 8801)</name>
    <dbReference type="NCBI Taxonomy" id="41431"/>
    <lineage>
        <taxon>Bacteria</taxon>
        <taxon>Bacillati</taxon>
        <taxon>Cyanobacteriota</taxon>
        <taxon>Cyanophyceae</taxon>
        <taxon>Oscillatoriophycideae</taxon>
        <taxon>Chroococcales</taxon>
        <taxon>Aphanothecaceae</taxon>
        <taxon>Rippkaea</taxon>
        <taxon>Rippkaea orientalis</taxon>
    </lineage>
</organism>
<reference evidence="3" key="1">
    <citation type="journal article" date="2011" name="MBio">
        <title>Novel metabolic attributes of the genus Cyanothece, comprising a group of unicellular nitrogen-fixing Cyanobacteria.</title>
        <authorList>
            <person name="Bandyopadhyay A."/>
            <person name="Elvitigala T."/>
            <person name="Welsh E."/>
            <person name="Stockel J."/>
            <person name="Liberton M."/>
            <person name="Min H."/>
            <person name="Sherman L.A."/>
            <person name="Pakrasi H.B."/>
        </authorList>
    </citation>
    <scope>NUCLEOTIDE SEQUENCE [LARGE SCALE GENOMIC DNA]</scope>
    <source>
        <strain evidence="3">PCC 8801</strain>
    </source>
</reference>
<dbReference type="PANTHER" id="PTHR35302:SF1">
    <property type="entry name" value="PROTEIN COFACTOR ASSEMBLY OF COMPLEX C SUBUNIT B CCB1, CHLOROPLASTIC"/>
    <property type="match status" value="1"/>
</dbReference>
<dbReference type="PANTHER" id="PTHR35302">
    <property type="match status" value="1"/>
</dbReference>
<accession>B7JX48</accession>
<dbReference type="Proteomes" id="UP000008204">
    <property type="component" value="Chromosome"/>
</dbReference>
<evidence type="ECO:0000313" key="3">
    <source>
        <dbReference type="Proteomes" id="UP000008204"/>
    </source>
</evidence>
<protein>
    <recommendedName>
        <fullName evidence="4">Cofactor assembly of complex C subunit B</fullName>
    </recommendedName>
</protein>
<proteinExistence type="predicted"/>
<feature type="transmembrane region" description="Helical" evidence="1">
    <location>
        <begin position="112"/>
        <end position="128"/>
    </location>
</feature>
<keyword evidence="3" id="KW-1185">Reference proteome</keyword>
<dbReference type="OrthoDB" id="513241at2"/>
<name>B7JX48_RIPO1</name>
<evidence type="ECO:0008006" key="4">
    <source>
        <dbReference type="Google" id="ProtNLM"/>
    </source>
</evidence>
<dbReference type="RefSeq" id="WP_012596297.1">
    <property type="nucleotide sequence ID" value="NC_011726.1"/>
</dbReference>
<dbReference type="Pfam" id="PF12046">
    <property type="entry name" value="CCB1"/>
    <property type="match status" value="1"/>
</dbReference>
<keyword evidence="1" id="KW-1133">Transmembrane helix</keyword>
<sequence length="178" mass="20245">MTIPILSSTFFLTLLLMVGLFFFIRASVKDRTKQVKLTSEIPVESLLSQLEAYFTQRAYQIASVNPQQNQITFEGFVRPSWFLAIFLSFLAAIGLLCFAFVLSFLYQPLTPLFFATILLCPLVGIFYWKQAGRVEKVLLEIESSPQSYSLVTVTAHRDELIQLQEYSPLKSAIKEAID</sequence>
<dbReference type="EMBL" id="CP001287">
    <property type="protein sequence ID" value="ACK67036.1"/>
    <property type="molecule type" value="Genomic_DNA"/>
</dbReference>
<evidence type="ECO:0000256" key="1">
    <source>
        <dbReference type="SAM" id="Phobius"/>
    </source>
</evidence>
<dbReference type="AlphaFoldDB" id="B7JX48"/>
<dbReference type="eggNOG" id="ENOG5031S34">
    <property type="taxonomic scope" value="Bacteria"/>
</dbReference>
<dbReference type="STRING" id="41431.PCC8801_3055"/>
<dbReference type="InterPro" id="IPR021919">
    <property type="entry name" value="CCB1"/>
</dbReference>